<name>W9YC72_9EURO</name>
<dbReference type="HOGENOM" id="CLU_1959290_0_0_1"/>
<dbReference type="EMBL" id="AMGY01000003">
    <property type="protein sequence ID" value="EXJ86831.1"/>
    <property type="molecule type" value="Genomic_DNA"/>
</dbReference>
<keyword evidence="2" id="KW-1185">Reference proteome</keyword>
<dbReference type="RefSeq" id="XP_007732110.1">
    <property type="nucleotide sequence ID" value="XM_007733920.1"/>
</dbReference>
<evidence type="ECO:0000313" key="1">
    <source>
        <dbReference type="EMBL" id="EXJ86831.1"/>
    </source>
</evidence>
<sequence length="128" mass="13862">MLVYIGNTTTIPSGSHADPGVVGVPVFSQYVVDSVTLDETPGMSPFAETVTYAPDRLQGSVRDSQIGTDRVSSANKLTATISVTLKLQCFVVEQLFSDTILTSYGVEFYKGASIFYSLDNLIFYDVLT</sequence>
<evidence type="ECO:0000313" key="2">
    <source>
        <dbReference type="Proteomes" id="UP000019478"/>
    </source>
</evidence>
<dbReference type="AlphaFoldDB" id="W9YC72"/>
<accession>W9YC72</accession>
<reference evidence="1 2" key="1">
    <citation type="submission" date="2013-03" db="EMBL/GenBank/DDBJ databases">
        <title>The Genome Sequence of Capronia epimyces CBS 606.96.</title>
        <authorList>
            <consortium name="The Broad Institute Genomics Platform"/>
            <person name="Cuomo C."/>
            <person name="de Hoog S."/>
            <person name="Gorbushina A."/>
            <person name="Walker B."/>
            <person name="Young S.K."/>
            <person name="Zeng Q."/>
            <person name="Gargeya S."/>
            <person name="Fitzgerald M."/>
            <person name="Haas B."/>
            <person name="Abouelleil A."/>
            <person name="Allen A.W."/>
            <person name="Alvarado L."/>
            <person name="Arachchi H.M."/>
            <person name="Berlin A.M."/>
            <person name="Chapman S.B."/>
            <person name="Gainer-Dewar J."/>
            <person name="Goldberg J."/>
            <person name="Griggs A."/>
            <person name="Gujja S."/>
            <person name="Hansen M."/>
            <person name="Howarth C."/>
            <person name="Imamovic A."/>
            <person name="Ireland A."/>
            <person name="Larimer J."/>
            <person name="McCowan C."/>
            <person name="Murphy C."/>
            <person name="Pearson M."/>
            <person name="Poon T.W."/>
            <person name="Priest M."/>
            <person name="Roberts A."/>
            <person name="Saif S."/>
            <person name="Shea T."/>
            <person name="Sisk P."/>
            <person name="Sykes S."/>
            <person name="Wortman J."/>
            <person name="Nusbaum C."/>
            <person name="Birren B."/>
        </authorList>
    </citation>
    <scope>NUCLEOTIDE SEQUENCE [LARGE SCALE GENOMIC DNA]</scope>
    <source>
        <strain evidence="1 2">CBS 606.96</strain>
    </source>
</reference>
<dbReference type="GeneID" id="19167910"/>
<dbReference type="Proteomes" id="UP000019478">
    <property type="component" value="Unassembled WGS sequence"/>
</dbReference>
<dbReference type="OrthoDB" id="189619at2759"/>
<protein>
    <submittedName>
        <fullName evidence="1">Uncharacterized protein</fullName>
    </submittedName>
</protein>
<gene>
    <name evidence="1" type="ORF">A1O3_03785</name>
</gene>
<organism evidence="1 2">
    <name type="scientific">Capronia epimyces CBS 606.96</name>
    <dbReference type="NCBI Taxonomy" id="1182542"/>
    <lineage>
        <taxon>Eukaryota</taxon>
        <taxon>Fungi</taxon>
        <taxon>Dikarya</taxon>
        <taxon>Ascomycota</taxon>
        <taxon>Pezizomycotina</taxon>
        <taxon>Eurotiomycetes</taxon>
        <taxon>Chaetothyriomycetidae</taxon>
        <taxon>Chaetothyriales</taxon>
        <taxon>Herpotrichiellaceae</taxon>
        <taxon>Capronia</taxon>
    </lineage>
</organism>
<comment type="caution">
    <text evidence="1">The sequence shown here is derived from an EMBL/GenBank/DDBJ whole genome shotgun (WGS) entry which is preliminary data.</text>
</comment>
<proteinExistence type="predicted"/>